<comment type="caution">
    <text evidence="3">The sequence shown here is derived from an EMBL/GenBank/DDBJ whole genome shotgun (WGS) entry which is preliminary data.</text>
</comment>
<organism evidence="3 4">
    <name type="scientific">Seminavis robusta</name>
    <dbReference type="NCBI Taxonomy" id="568900"/>
    <lineage>
        <taxon>Eukaryota</taxon>
        <taxon>Sar</taxon>
        <taxon>Stramenopiles</taxon>
        <taxon>Ochrophyta</taxon>
        <taxon>Bacillariophyta</taxon>
        <taxon>Bacillariophyceae</taxon>
        <taxon>Bacillariophycidae</taxon>
        <taxon>Naviculales</taxon>
        <taxon>Naviculaceae</taxon>
        <taxon>Seminavis</taxon>
    </lineage>
</organism>
<dbReference type="OrthoDB" id="45064at2759"/>
<feature type="chain" id="PRO_5040137628" evidence="1">
    <location>
        <begin position="25"/>
        <end position="221"/>
    </location>
</feature>
<feature type="signal peptide" evidence="1">
    <location>
        <begin position="1"/>
        <end position="24"/>
    </location>
</feature>
<accession>A0A9N8HM16</accession>
<dbReference type="SMART" id="SM00554">
    <property type="entry name" value="FAS1"/>
    <property type="match status" value="1"/>
</dbReference>
<dbReference type="PROSITE" id="PS50213">
    <property type="entry name" value="FAS1"/>
    <property type="match status" value="1"/>
</dbReference>
<evidence type="ECO:0000259" key="2">
    <source>
        <dbReference type="PROSITE" id="PS50213"/>
    </source>
</evidence>
<protein>
    <submittedName>
        <fullName evidence="3">Beta-Ig-H3 fasciclin</fullName>
    </submittedName>
</protein>
<gene>
    <name evidence="3" type="ORF">SEMRO_962_G225160.1</name>
</gene>
<reference evidence="3" key="1">
    <citation type="submission" date="2020-06" db="EMBL/GenBank/DDBJ databases">
        <authorList>
            <consortium name="Plant Systems Biology data submission"/>
        </authorList>
    </citation>
    <scope>NUCLEOTIDE SEQUENCE</scope>
    <source>
        <strain evidence="3">D6</strain>
    </source>
</reference>
<keyword evidence="1" id="KW-0732">Signal</keyword>
<name>A0A9N8HM16_9STRA</name>
<dbReference type="Pfam" id="PF02469">
    <property type="entry name" value="Fasciclin"/>
    <property type="match status" value="1"/>
</dbReference>
<evidence type="ECO:0000256" key="1">
    <source>
        <dbReference type="SAM" id="SignalP"/>
    </source>
</evidence>
<dbReference type="PANTHER" id="PTHR10900">
    <property type="entry name" value="PERIOSTIN-RELATED"/>
    <property type="match status" value="1"/>
</dbReference>
<dbReference type="InterPro" id="IPR036378">
    <property type="entry name" value="FAS1_dom_sf"/>
</dbReference>
<sequence length="221" mass="23722">MMCASSFLPQILLLLSSLVGSTFAFQTLHGAALVTKATPWLPQYTTTVLHASEASAEDVDIEAFLEERYPAFMMILRRNEKACKILRESTSVGFTVFAPTDASFQELGETKCAQLTDPRNTETAEKIGAYHVIAEPVSATALFNAGGIITMGGEVPIDRSTSGGFFGAFGGKEDGGVTVNGAKVLQTIELGNNGIVHETDGLISPNLLWRYMDQLRIPGSK</sequence>
<evidence type="ECO:0000313" key="4">
    <source>
        <dbReference type="Proteomes" id="UP001153069"/>
    </source>
</evidence>
<dbReference type="InterPro" id="IPR050904">
    <property type="entry name" value="Adhesion/Biosynth-related"/>
</dbReference>
<dbReference type="SUPFAM" id="SSF82153">
    <property type="entry name" value="FAS1 domain"/>
    <property type="match status" value="1"/>
</dbReference>
<dbReference type="GO" id="GO:0005615">
    <property type="term" value="C:extracellular space"/>
    <property type="evidence" value="ECO:0007669"/>
    <property type="project" value="TreeGrafter"/>
</dbReference>
<feature type="domain" description="FAS1" evidence="2">
    <location>
        <begin position="56"/>
        <end position="203"/>
    </location>
</feature>
<dbReference type="PANTHER" id="PTHR10900:SF77">
    <property type="entry name" value="FI19380P1"/>
    <property type="match status" value="1"/>
</dbReference>
<evidence type="ECO:0000313" key="3">
    <source>
        <dbReference type="EMBL" id="CAB9518771.1"/>
    </source>
</evidence>
<dbReference type="Proteomes" id="UP001153069">
    <property type="component" value="Unassembled WGS sequence"/>
</dbReference>
<proteinExistence type="predicted"/>
<dbReference type="InterPro" id="IPR000782">
    <property type="entry name" value="FAS1_domain"/>
</dbReference>
<keyword evidence="4" id="KW-1185">Reference proteome</keyword>
<dbReference type="Gene3D" id="2.30.180.10">
    <property type="entry name" value="FAS1 domain"/>
    <property type="match status" value="1"/>
</dbReference>
<dbReference type="AlphaFoldDB" id="A0A9N8HM16"/>
<dbReference type="EMBL" id="CAICTM010000960">
    <property type="protein sequence ID" value="CAB9518771.1"/>
    <property type="molecule type" value="Genomic_DNA"/>
</dbReference>